<dbReference type="SUPFAM" id="SSF53850">
    <property type="entry name" value="Periplasmic binding protein-like II"/>
    <property type="match status" value="1"/>
</dbReference>
<dbReference type="Proteomes" id="UP001332243">
    <property type="component" value="Unassembled WGS sequence"/>
</dbReference>
<keyword evidence="1" id="KW-0732">Signal</keyword>
<reference evidence="4 5" key="1">
    <citation type="submission" date="2024-01" db="EMBL/GenBank/DDBJ databases">
        <title>Genome insights into Plantactinospora sonchi sp. nov.</title>
        <authorList>
            <person name="Wang L."/>
        </authorList>
    </citation>
    <scope>NUCLEOTIDE SEQUENCE [LARGE SCALE GENOMIC DNA]</scope>
    <source>
        <strain evidence="4 5">NEAU-QY2</strain>
    </source>
</reference>
<evidence type="ECO:0000256" key="1">
    <source>
        <dbReference type="ARBA" id="ARBA00022729"/>
    </source>
</evidence>
<dbReference type="InterPro" id="IPR050811">
    <property type="entry name" value="Phosphate_ABC_transporter"/>
</dbReference>
<name>A0ABU7RZ16_9ACTN</name>
<feature type="transmembrane region" description="Helical" evidence="2">
    <location>
        <begin position="20"/>
        <end position="38"/>
    </location>
</feature>
<organism evidence="4 5">
    <name type="scientific">Plantactinospora sonchi</name>
    <dbReference type="NCBI Taxonomy" id="1544735"/>
    <lineage>
        <taxon>Bacteria</taxon>
        <taxon>Bacillati</taxon>
        <taxon>Actinomycetota</taxon>
        <taxon>Actinomycetes</taxon>
        <taxon>Micromonosporales</taxon>
        <taxon>Micromonosporaceae</taxon>
        <taxon>Plantactinospora</taxon>
    </lineage>
</organism>
<keyword evidence="2" id="KW-0812">Transmembrane</keyword>
<dbReference type="InterPro" id="IPR024370">
    <property type="entry name" value="PBP_domain"/>
</dbReference>
<accession>A0ABU7RZ16</accession>
<protein>
    <submittedName>
        <fullName evidence="4">Substrate-binding domain-containing protein</fullName>
    </submittedName>
</protein>
<dbReference type="PANTHER" id="PTHR30570">
    <property type="entry name" value="PERIPLASMIC PHOSPHATE BINDING COMPONENT OF PHOSPHATE ABC TRANSPORTER"/>
    <property type="match status" value="1"/>
</dbReference>
<dbReference type="Pfam" id="PF12849">
    <property type="entry name" value="PBP_like_2"/>
    <property type="match status" value="1"/>
</dbReference>
<evidence type="ECO:0000313" key="5">
    <source>
        <dbReference type="Proteomes" id="UP001332243"/>
    </source>
</evidence>
<evidence type="ECO:0000259" key="3">
    <source>
        <dbReference type="Pfam" id="PF12849"/>
    </source>
</evidence>
<dbReference type="RefSeq" id="WP_331216828.1">
    <property type="nucleotide sequence ID" value="NZ_JAZGQK010000023.1"/>
</dbReference>
<keyword evidence="5" id="KW-1185">Reference proteome</keyword>
<evidence type="ECO:0000256" key="2">
    <source>
        <dbReference type="SAM" id="Phobius"/>
    </source>
</evidence>
<proteinExistence type="predicted"/>
<feature type="domain" description="PBP" evidence="3">
    <location>
        <begin position="235"/>
        <end position="497"/>
    </location>
</feature>
<keyword evidence="2" id="KW-0472">Membrane</keyword>
<evidence type="ECO:0000313" key="4">
    <source>
        <dbReference type="EMBL" id="MEE6261738.1"/>
    </source>
</evidence>
<dbReference type="PANTHER" id="PTHR30570:SF1">
    <property type="entry name" value="PHOSPHATE-BINDING PROTEIN PSTS"/>
    <property type="match status" value="1"/>
</dbReference>
<keyword evidence="2" id="KW-1133">Transmembrane helix</keyword>
<dbReference type="EMBL" id="JAZGQK010000023">
    <property type="protein sequence ID" value="MEE6261738.1"/>
    <property type="molecule type" value="Genomic_DNA"/>
</dbReference>
<dbReference type="Gene3D" id="3.40.190.10">
    <property type="entry name" value="Periplasmic binding protein-like II"/>
    <property type="match status" value="2"/>
</dbReference>
<comment type="caution">
    <text evidence="4">The sequence shown here is derived from an EMBL/GenBank/DDBJ whole genome shotgun (WGS) entry which is preliminary data.</text>
</comment>
<feature type="transmembrane region" description="Helical" evidence="2">
    <location>
        <begin position="199"/>
        <end position="220"/>
    </location>
</feature>
<gene>
    <name evidence="4" type="ORF">V1633_24950</name>
</gene>
<sequence>MSKSLGSVVDVVAEILLAQGGVWTLFLGLVLSAGWGVWKEVRARQAGRKVLSYNVLFNSRLGLDPPDAGELVRLHDRQDEVIADPSMVVVRITNEGRTDITNDDYQLPVELEFGRRTVKTVDVTEAHPPDLVRVVAPKVTADENRVVLPAEHLNSASRFKLLVLLSGHSEENVVRVGGVLKGGEIVDARRQQQRNVRNWRVATTVTASLCAGALIVVWLVNSAGLRPTPPGAPRCVEGTLDVGGSSAFGTAASRVVGSYTAYCEDATIRLSVSNSQHGLEQLRDLPDGDQSRVALSDGAADPNAFPGLVERAVAIVPFSIVVHPSVTGPGADSLTLSTAQIRRIFDGRQKTWRDVDPRLAPIPVKIVGRGQSGSRVTFERYVLGDGRTPRSQGERTSSDCMNRTYASEATILCEESTTASLLRRVAEVAGAIGYADAPDARQALPAVLPVRLDGRDTAPADLGAGYPFWTVEYVYRRQQSTGAASLASALVDYLTGDAQANVLTAAGYPACAHHTEICARR</sequence>